<keyword evidence="1" id="KW-0472">Membrane</keyword>
<name>A0ABW2LZF3_9FLAO</name>
<dbReference type="Proteomes" id="UP001596550">
    <property type="component" value="Unassembled WGS sequence"/>
</dbReference>
<protein>
    <recommendedName>
        <fullName evidence="4">DUF2306 domain-containing protein</fullName>
    </recommendedName>
</protein>
<keyword evidence="1" id="KW-0812">Transmembrane</keyword>
<keyword evidence="1" id="KW-1133">Transmembrane helix</keyword>
<proteinExistence type="predicted"/>
<dbReference type="EMBL" id="JBHTCR010000007">
    <property type="protein sequence ID" value="MFC7347969.1"/>
    <property type="molecule type" value="Genomic_DNA"/>
</dbReference>
<dbReference type="RefSeq" id="WP_378180770.1">
    <property type="nucleotide sequence ID" value="NZ_JBHTCR010000007.1"/>
</dbReference>
<comment type="caution">
    <text evidence="2">The sequence shown here is derived from an EMBL/GenBank/DDBJ whole genome shotgun (WGS) entry which is preliminary data.</text>
</comment>
<sequence>MGLSVLGIFHTIIGVIAIVAALVSFVRFGKINLGNITGKIYFYFTIITSLTALGLSKHGGFNAGHILSLIILILVAVAFYLHNKKPGNNKARYFENFLMSFSFLLSMLPTVNETLTRVPVGHPLAKDINDPLIGKTLLIIFILFMIGSVYQVVKQIKINKSEIIS</sequence>
<evidence type="ECO:0000256" key="1">
    <source>
        <dbReference type="SAM" id="Phobius"/>
    </source>
</evidence>
<evidence type="ECO:0008006" key="4">
    <source>
        <dbReference type="Google" id="ProtNLM"/>
    </source>
</evidence>
<organism evidence="2 3">
    <name type="scientific">Chryseobacterium zhengzhouense</name>
    <dbReference type="NCBI Taxonomy" id="1636086"/>
    <lineage>
        <taxon>Bacteria</taxon>
        <taxon>Pseudomonadati</taxon>
        <taxon>Bacteroidota</taxon>
        <taxon>Flavobacteriia</taxon>
        <taxon>Flavobacteriales</taxon>
        <taxon>Weeksellaceae</taxon>
        <taxon>Chryseobacterium group</taxon>
        <taxon>Chryseobacterium</taxon>
    </lineage>
</organism>
<feature type="transmembrane region" description="Helical" evidence="1">
    <location>
        <begin position="62"/>
        <end position="81"/>
    </location>
</feature>
<evidence type="ECO:0000313" key="3">
    <source>
        <dbReference type="Proteomes" id="UP001596550"/>
    </source>
</evidence>
<feature type="transmembrane region" description="Helical" evidence="1">
    <location>
        <begin position="6"/>
        <end position="28"/>
    </location>
</feature>
<reference evidence="3" key="1">
    <citation type="journal article" date="2019" name="Int. J. Syst. Evol. Microbiol.">
        <title>The Global Catalogue of Microorganisms (GCM) 10K type strain sequencing project: providing services to taxonomists for standard genome sequencing and annotation.</title>
        <authorList>
            <consortium name="The Broad Institute Genomics Platform"/>
            <consortium name="The Broad Institute Genome Sequencing Center for Infectious Disease"/>
            <person name="Wu L."/>
            <person name="Ma J."/>
        </authorList>
    </citation>
    <scope>NUCLEOTIDE SEQUENCE [LARGE SCALE GENOMIC DNA]</scope>
    <source>
        <strain evidence="3">CCUG 54781</strain>
    </source>
</reference>
<feature type="transmembrane region" description="Helical" evidence="1">
    <location>
        <begin position="93"/>
        <end position="112"/>
    </location>
</feature>
<feature type="transmembrane region" description="Helical" evidence="1">
    <location>
        <begin position="40"/>
        <end position="56"/>
    </location>
</feature>
<keyword evidence="3" id="KW-1185">Reference proteome</keyword>
<evidence type="ECO:0000313" key="2">
    <source>
        <dbReference type="EMBL" id="MFC7347969.1"/>
    </source>
</evidence>
<accession>A0ABW2LZF3</accession>
<gene>
    <name evidence="2" type="ORF">ACFQO9_14680</name>
</gene>
<feature type="transmembrane region" description="Helical" evidence="1">
    <location>
        <begin position="132"/>
        <end position="153"/>
    </location>
</feature>